<comment type="caution">
    <text evidence="7">The sequence shown here is derived from an EMBL/GenBank/DDBJ whole genome shotgun (WGS) entry which is preliminary data.</text>
</comment>
<reference evidence="7 8" key="1">
    <citation type="submission" date="2019-05" db="EMBL/GenBank/DDBJ databases">
        <title>Mycolicibacterium sphagni ENV482 genome assembly.</title>
        <authorList>
            <person name="Chen W."/>
            <person name="Faulkner N.W."/>
            <person name="Hyman M.R."/>
        </authorList>
    </citation>
    <scope>NUCLEOTIDE SEQUENCE [LARGE SCALE GENOMIC DNA]</scope>
    <source>
        <strain evidence="7 8">ENV482</strain>
    </source>
</reference>
<dbReference type="RefSeq" id="WP_174399831.1">
    <property type="nucleotide sequence ID" value="NZ_VBSB01000014.1"/>
</dbReference>
<dbReference type="SUPFAM" id="SSF54001">
    <property type="entry name" value="Cysteine proteinases"/>
    <property type="match status" value="1"/>
</dbReference>
<sequence length="401" mass="41845">MKTLDPKALLAALITLLVGAVAIPILIIGLIITPSTVANSPDQQLNKCDAQMRAAGMLAQNAPAADITGPNAGNNAQVVVAVGEKMHVPPQGIIVALATALTESQLKNYANDGTGKLAPDQHGIEASLRFPHDAVGRDHGSIGIMQQQWPWWGTMQELMTPAIAARKFYEALYKVSNWQNLPVTVAAQSVQGSAKPDAYAAQEPRARALYAAYRGAGGATDDEEATLVGLSVSTPGDPRAPPQVDGDSSTTSDLCNILRVGVQQQNAAQANPVIHSSEAGVRAVQAAQSQIGLPYVWGGGGPNGPSGGGFDCSGLTSYAIYQASGKTLPRQTYGQVNAGVPVPDLSQMLPGDLVLSNFSERGPEHVQLYAGGGQVVEAQQRGVPVKMSPFPKGKVIIRRVL</sequence>
<evidence type="ECO:0000259" key="6">
    <source>
        <dbReference type="PROSITE" id="PS51935"/>
    </source>
</evidence>
<gene>
    <name evidence="7" type="ORF">FEG63_21360</name>
</gene>
<dbReference type="PANTHER" id="PTHR47359">
    <property type="entry name" value="PEPTIDOGLYCAN DL-ENDOPEPTIDASE CWLO"/>
    <property type="match status" value="1"/>
</dbReference>
<feature type="domain" description="NlpC/P60" evidence="6">
    <location>
        <begin position="277"/>
        <end position="401"/>
    </location>
</feature>
<keyword evidence="2" id="KW-0645">Protease</keyword>
<evidence type="ECO:0000256" key="1">
    <source>
        <dbReference type="ARBA" id="ARBA00007074"/>
    </source>
</evidence>
<comment type="similarity">
    <text evidence="1">Belongs to the peptidase C40 family.</text>
</comment>
<dbReference type="PANTHER" id="PTHR47359:SF3">
    <property type="entry name" value="NLP_P60 DOMAIN-CONTAINING PROTEIN-RELATED"/>
    <property type="match status" value="1"/>
</dbReference>
<name>A0ABX2K210_9MYCO</name>
<evidence type="ECO:0000256" key="4">
    <source>
        <dbReference type="ARBA" id="ARBA00022807"/>
    </source>
</evidence>
<dbReference type="EMBL" id="VBSB01000014">
    <property type="protein sequence ID" value="NTY62099.1"/>
    <property type="molecule type" value="Genomic_DNA"/>
</dbReference>
<dbReference type="Proteomes" id="UP000708347">
    <property type="component" value="Unassembled WGS sequence"/>
</dbReference>
<organism evidence="7 8">
    <name type="scientific">Mycolicibacterium sphagni</name>
    <dbReference type="NCBI Taxonomy" id="1786"/>
    <lineage>
        <taxon>Bacteria</taxon>
        <taxon>Bacillati</taxon>
        <taxon>Actinomycetota</taxon>
        <taxon>Actinomycetes</taxon>
        <taxon>Mycobacteriales</taxon>
        <taxon>Mycobacteriaceae</taxon>
        <taxon>Mycolicibacterium</taxon>
    </lineage>
</organism>
<dbReference type="InterPro" id="IPR051794">
    <property type="entry name" value="PG_Endopeptidase_C40"/>
</dbReference>
<feature type="region of interest" description="Disordered" evidence="5">
    <location>
        <begin position="231"/>
        <end position="250"/>
    </location>
</feature>
<evidence type="ECO:0000313" key="7">
    <source>
        <dbReference type="EMBL" id="NTY62099.1"/>
    </source>
</evidence>
<proteinExistence type="inferred from homology"/>
<keyword evidence="4" id="KW-0788">Thiol protease</keyword>
<evidence type="ECO:0000256" key="2">
    <source>
        <dbReference type="ARBA" id="ARBA00022670"/>
    </source>
</evidence>
<keyword evidence="8" id="KW-1185">Reference proteome</keyword>
<dbReference type="InterPro" id="IPR038765">
    <property type="entry name" value="Papain-like_cys_pep_sf"/>
</dbReference>
<evidence type="ECO:0000256" key="3">
    <source>
        <dbReference type="ARBA" id="ARBA00022801"/>
    </source>
</evidence>
<dbReference type="GO" id="GO:0016787">
    <property type="term" value="F:hydrolase activity"/>
    <property type="evidence" value="ECO:0007669"/>
    <property type="project" value="UniProtKB-KW"/>
</dbReference>
<dbReference type="PROSITE" id="PS51935">
    <property type="entry name" value="NLPC_P60"/>
    <property type="match status" value="1"/>
</dbReference>
<dbReference type="Pfam" id="PF00877">
    <property type="entry name" value="NLPC_P60"/>
    <property type="match status" value="1"/>
</dbReference>
<dbReference type="Gene3D" id="3.90.1720.10">
    <property type="entry name" value="endopeptidase domain like (from Nostoc punctiforme)"/>
    <property type="match status" value="1"/>
</dbReference>
<accession>A0ABX2K210</accession>
<protein>
    <submittedName>
        <fullName evidence="7">Cell wall-associated hydrolase, invasion-associated protein</fullName>
    </submittedName>
</protein>
<dbReference type="InterPro" id="IPR000064">
    <property type="entry name" value="NLP_P60_dom"/>
</dbReference>
<keyword evidence="3 7" id="KW-0378">Hydrolase</keyword>
<evidence type="ECO:0000256" key="5">
    <source>
        <dbReference type="SAM" id="MobiDB-lite"/>
    </source>
</evidence>
<evidence type="ECO:0000313" key="8">
    <source>
        <dbReference type="Proteomes" id="UP000708347"/>
    </source>
</evidence>